<dbReference type="SUPFAM" id="SSF102114">
    <property type="entry name" value="Radical SAM enzymes"/>
    <property type="match status" value="1"/>
</dbReference>
<dbReference type="Proteomes" id="UP000199662">
    <property type="component" value="Unassembled WGS sequence"/>
</dbReference>
<evidence type="ECO:0000256" key="4">
    <source>
        <dbReference type="ARBA" id="ARBA00023014"/>
    </source>
</evidence>
<proteinExistence type="predicted"/>
<reference evidence="6 7" key="1">
    <citation type="submission" date="2016-10" db="EMBL/GenBank/DDBJ databases">
        <authorList>
            <person name="de Groot N.N."/>
        </authorList>
    </citation>
    <scope>NUCLEOTIDE SEQUENCE [LARGE SCALE GENOMIC DNA]</scope>
    <source>
        <strain evidence="6 7">DSM 2179</strain>
    </source>
</reference>
<dbReference type="InterPro" id="IPR058240">
    <property type="entry name" value="rSAM_sf"/>
</dbReference>
<dbReference type="InterPro" id="IPR007197">
    <property type="entry name" value="rSAM"/>
</dbReference>
<dbReference type="STRING" id="84035.SAMN05660742_105203"/>
<dbReference type="GO" id="GO:0046872">
    <property type="term" value="F:metal ion binding"/>
    <property type="evidence" value="ECO:0007669"/>
    <property type="project" value="UniProtKB-KW"/>
</dbReference>
<sequence>MIRFAYPNQTKSVSVTAAHCEQNCAHCGGHYLKHMLPISAMAASRATSFLISGGCGSDGKVPIVEHVAELKELKQGRRYNLHVGLIDEAEIAKIAEIADCVSFDFIGDDETIREVLGIKRTVQDYIHCYQTLRQQVKVMPHICIGLQGGELKGEYRAIELLRELGVDSLTFIIFTPTRKTRYAEYSPPKLEEVVELLKWARKTCPSIPIHLGCMRPGGRYRSEIDQWAVKIGLDTIVNPTPKAVELANELGRTIQRSEECCVL</sequence>
<feature type="domain" description="Elp3/MiaA/NifB-like radical SAM core" evidence="5">
    <location>
        <begin position="10"/>
        <end position="199"/>
    </location>
</feature>
<keyword evidence="2" id="KW-0479">Metal-binding</keyword>
<dbReference type="InterPro" id="IPR013785">
    <property type="entry name" value="Aldolase_TIM"/>
</dbReference>
<accession>A0A1H6XZ23</accession>
<dbReference type="SMART" id="SM00729">
    <property type="entry name" value="Elp3"/>
    <property type="match status" value="1"/>
</dbReference>
<dbReference type="PANTHER" id="PTHR43288">
    <property type="entry name" value="BIOTIN SYNTHASE-RELATED PROTEIN, RADICAL SAM SUPERFAMILY"/>
    <property type="match status" value="1"/>
</dbReference>
<organism evidence="6 7">
    <name type="scientific">Propionispira arboris</name>
    <dbReference type="NCBI Taxonomy" id="84035"/>
    <lineage>
        <taxon>Bacteria</taxon>
        <taxon>Bacillati</taxon>
        <taxon>Bacillota</taxon>
        <taxon>Negativicutes</taxon>
        <taxon>Selenomonadales</taxon>
        <taxon>Selenomonadaceae</taxon>
        <taxon>Propionispira</taxon>
    </lineage>
</organism>
<gene>
    <name evidence="6" type="ORF">SAMN05660742_105203</name>
</gene>
<evidence type="ECO:0000256" key="3">
    <source>
        <dbReference type="ARBA" id="ARBA00023004"/>
    </source>
</evidence>
<keyword evidence="3" id="KW-0408">Iron</keyword>
<dbReference type="Gene3D" id="3.20.20.70">
    <property type="entry name" value="Aldolase class I"/>
    <property type="match status" value="1"/>
</dbReference>
<dbReference type="PANTHER" id="PTHR43288:SF2">
    <property type="entry name" value="RADICAL SAM CORE DOMAIN-CONTAINING PROTEIN"/>
    <property type="match status" value="1"/>
</dbReference>
<keyword evidence="4" id="KW-0411">Iron-sulfur</keyword>
<dbReference type="SFLD" id="SFLDG01113">
    <property type="entry name" value="Uncharacterised_Radical_SAM_Su"/>
    <property type="match status" value="1"/>
</dbReference>
<dbReference type="AlphaFoldDB" id="A0A1H6XZ23"/>
<dbReference type="GO" id="GO:0003824">
    <property type="term" value="F:catalytic activity"/>
    <property type="evidence" value="ECO:0007669"/>
    <property type="project" value="InterPro"/>
</dbReference>
<evidence type="ECO:0000256" key="1">
    <source>
        <dbReference type="ARBA" id="ARBA00022691"/>
    </source>
</evidence>
<evidence type="ECO:0000313" key="7">
    <source>
        <dbReference type="Proteomes" id="UP000199662"/>
    </source>
</evidence>
<keyword evidence="7" id="KW-1185">Reference proteome</keyword>
<dbReference type="InterPro" id="IPR006638">
    <property type="entry name" value="Elp3/MiaA/NifB-like_rSAM"/>
</dbReference>
<evidence type="ECO:0000259" key="5">
    <source>
        <dbReference type="SMART" id="SM00729"/>
    </source>
</evidence>
<dbReference type="EMBL" id="FNZK01000005">
    <property type="protein sequence ID" value="SEJ30132.1"/>
    <property type="molecule type" value="Genomic_DNA"/>
</dbReference>
<protein>
    <recommendedName>
        <fullName evidence="5">Elp3/MiaA/NifB-like radical SAM core domain-containing protein</fullName>
    </recommendedName>
</protein>
<keyword evidence="1" id="KW-0949">S-adenosyl-L-methionine</keyword>
<name>A0A1H6XZ23_9FIRM</name>
<dbReference type="SFLD" id="SFLDS00029">
    <property type="entry name" value="Radical_SAM"/>
    <property type="match status" value="1"/>
</dbReference>
<evidence type="ECO:0000256" key="2">
    <source>
        <dbReference type="ARBA" id="ARBA00022723"/>
    </source>
</evidence>
<dbReference type="GO" id="GO:0051536">
    <property type="term" value="F:iron-sulfur cluster binding"/>
    <property type="evidence" value="ECO:0007669"/>
    <property type="project" value="UniProtKB-KW"/>
</dbReference>
<evidence type="ECO:0000313" key="6">
    <source>
        <dbReference type="EMBL" id="SEJ30132.1"/>
    </source>
</evidence>